<accession>A0AAN7AHA3</accession>
<organism evidence="3 4">
    <name type="scientific">Podospora australis</name>
    <dbReference type="NCBI Taxonomy" id="1536484"/>
    <lineage>
        <taxon>Eukaryota</taxon>
        <taxon>Fungi</taxon>
        <taxon>Dikarya</taxon>
        <taxon>Ascomycota</taxon>
        <taxon>Pezizomycotina</taxon>
        <taxon>Sordariomycetes</taxon>
        <taxon>Sordariomycetidae</taxon>
        <taxon>Sordariales</taxon>
        <taxon>Podosporaceae</taxon>
        <taxon>Podospora</taxon>
    </lineage>
</organism>
<reference evidence="3" key="2">
    <citation type="submission" date="2023-05" db="EMBL/GenBank/DDBJ databases">
        <authorList>
            <consortium name="Lawrence Berkeley National Laboratory"/>
            <person name="Steindorff A."/>
            <person name="Hensen N."/>
            <person name="Bonometti L."/>
            <person name="Westerberg I."/>
            <person name="Brannstrom I.O."/>
            <person name="Guillou S."/>
            <person name="Cros-Aarteil S."/>
            <person name="Calhoun S."/>
            <person name="Haridas S."/>
            <person name="Kuo A."/>
            <person name="Mondo S."/>
            <person name="Pangilinan J."/>
            <person name="Riley R."/>
            <person name="Labutti K."/>
            <person name="Andreopoulos B."/>
            <person name="Lipzen A."/>
            <person name="Chen C."/>
            <person name="Yanf M."/>
            <person name="Daum C."/>
            <person name="Ng V."/>
            <person name="Clum A."/>
            <person name="Ohm R."/>
            <person name="Martin F."/>
            <person name="Silar P."/>
            <person name="Natvig D."/>
            <person name="Lalanne C."/>
            <person name="Gautier V."/>
            <person name="Ament-Velasquez S.L."/>
            <person name="Kruys A."/>
            <person name="Hutchinson M.I."/>
            <person name="Powell A.J."/>
            <person name="Barry K."/>
            <person name="Miller A.N."/>
            <person name="Grigoriev I.V."/>
            <person name="Debuchy R."/>
            <person name="Gladieux P."/>
            <person name="Thoren M.H."/>
            <person name="Johannesson H."/>
        </authorList>
    </citation>
    <scope>NUCLEOTIDE SEQUENCE</scope>
    <source>
        <strain evidence="3">PSN309</strain>
    </source>
</reference>
<proteinExistence type="predicted"/>
<evidence type="ECO:0000313" key="4">
    <source>
        <dbReference type="Proteomes" id="UP001302126"/>
    </source>
</evidence>
<keyword evidence="4" id="KW-1185">Reference proteome</keyword>
<feature type="region of interest" description="Disordered" evidence="1">
    <location>
        <begin position="1096"/>
        <end position="1118"/>
    </location>
</feature>
<protein>
    <submittedName>
        <fullName evidence="3">3-hydroxyisobutyrate dehydrogenase</fullName>
    </submittedName>
</protein>
<keyword evidence="2" id="KW-0812">Transmembrane</keyword>
<comment type="caution">
    <text evidence="3">The sequence shown here is derived from an EMBL/GenBank/DDBJ whole genome shotgun (WGS) entry which is preliminary data.</text>
</comment>
<feature type="region of interest" description="Disordered" evidence="1">
    <location>
        <begin position="180"/>
        <end position="208"/>
    </location>
</feature>
<feature type="region of interest" description="Disordered" evidence="1">
    <location>
        <begin position="567"/>
        <end position="587"/>
    </location>
</feature>
<dbReference type="Proteomes" id="UP001302126">
    <property type="component" value="Unassembled WGS sequence"/>
</dbReference>
<feature type="transmembrane region" description="Helical" evidence="2">
    <location>
        <begin position="722"/>
        <end position="743"/>
    </location>
</feature>
<feature type="compositionally biased region" description="Basic and acidic residues" evidence="1">
    <location>
        <begin position="568"/>
        <end position="579"/>
    </location>
</feature>
<dbReference type="EMBL" id="MU864386">
    <property type="protein sequence ID" value="KAK4188601.1"/>
    <property type="molecule type" value="Genomic_DNA"/>
</dbReference>
<evidence type="ECO:0000256" key="1">
    <source>
        <dbReference type="SAM" id="MobiDB-lite"/>
    </source>
</evidence>
<keyword evidence="2" id="KW-1133">Transmembrane helix</keyword>
<feature type="transmembrane region" description="Helical" evidence="2">
    <location>
        <begin position="749"/>
        <end position="768"/>
    </location>
</feature>
<evidence type="ECO:0000256" key="2">
    <source>
        <dbReference type="SAM" id="Phobius"/>
    </source>
</evidence>
<dbReference type="AlphaFoldDB" id="A0AAN7AHA3"/>
<gene>
    <name evidence="3" type="ORF">QBC35DRAFT_473441</name>
</gene>
<evidence type="ECO:0000313" key="3">
    <source>
        <dbReference type="EMBL" id="KAK4188601.1"/>
    </source>
</evidence>
<reference evidence="3" key="1">
    <citation type="journal article" date="2023" name="Mol. Phylogenet. Evol.">
        <title>Genome-scale phylogeny and comparative genomics of the fungal order Sordariales.</title>
        <authorList>
            <person name="Hensen N."/>
            <person name="Bonometti L."/>
            <person name="Westerberg I."/>
            <person name="Brannstrom I.O."/>
            <person name="Guillou S."/>
            <person name="Cros-Aarteil S."/>
            <person name="Calhoun S."/>
            <person name="Haridas S."/>
            <person name="Kuo A."/>
            <person name="Mondo S."/>
            <person name="Pangilinan J."/>
            <person name="Riley R."/>
            <person name="LaButti K."/>
            <person name="Andreopoulos B."/>
            <person name="Lipzen A."/>
            <person name="Chen C."/>
            <person name="Yan M."/>
            <person name="Daum C."/>
            <person name="Ng V."/>
            <person name="Clum A."/>
            <person name="Steindorff A."/>
            <person name="Ohm R.A."/>
            <person name="Martin F."/>
            <person name="Silar P."/>
            <person name="Natvig D.O."/>
            <person name="Lalanne C."/>
            <person name="Gautier V."/>
            <person name="Ament-Velasquez S.L."/>
            <person name="Kruys A."/>
            <person name="Hutchinson M.I."/>
            <person name="Powell A.J."/>
            <person name="Barry K."/>
            <person name="Miller A.N."/>
            <person name="Grigoriev I.V."/>
            <person name="Debuchy R."/>
            <person name="Gladieux P."/>
            <person name="Hiltunen Thoren M."/>
            <person name="Johannesson H."/>
        </authorList>
    </citation>
    <scope>NUCLEOTIDE SEQUENCE</scope>
    <source>
        <strain evidence="3">PSN309</strain>
    </source>
</reference>
<keyword evidence="2" id="KW-0472">Membrane</keyword>
<sequence>MSTSSTPPTHIYDQSPIYTSCDVFARPYRGTYSDRTISCNTGKFIKFKAQATEDVRNDPQGGATWKRRKIKSIGPRPLKVSNWVLKHMGDDINRPFSEQNWEDIAVAIGKSIAVSPLTLFLNIAVKPVGGDIRNWWKYDPVPYRYFGRAKTSRNPKDDLIYLDNPPDPNTHGHEAREIQLQSTAMSSERPAFPATATAEKTPRSAAERTERTLLPRKLCWLDTPPLITEPDEDGVQYKEYLSTDVASWMRDHKAPCPEYLFVAWRRAQFDEDSYEGTEKLHEMARQATREAGLDCYWISENCLGSKGDPKKRTYLDVWRMSDVVRGASSMVIALGNLPDESKYLSREELLYNFLSSWSQSIWTFPELLLSKGSSITCYLVEETDPSEKSADLDDLYEGATSFFRKEVIPKNQFAARVLETSKDRYQVRRLIDHYAGNLKLSDLELTTVALECFSSREAGQQFLPGDYSYALMGLLGRRPKIHPSDSAFLAFARLSLENYNNRLFERIICLLQDPGQKWYDTADAYGARLWDIEPSVQVAGIGVYNEQEAREDVNEYEFEEEFFLSDTNKGEQSWREKPLPKRSTSSLGRLPSVKRQFSGQTYGSSYVPGQHNAGMPSQGSFHSQAPIYQPPQQQAQYQLHPACGQQQQPQDPFGMSSTKSEHTAYHAHHEPPVEKKEHAHNTLTETDVVILDGCHAATIHWDKFHRVAYASYPSFLRTLTKWLLRLNIIFLILGAALASLIWLPGAVPIGAIFLIHFFIIQFSSPFLVRRIYGGKFWVTQPWFFGFEGYLPIQEIESKIWGANLGRLSWSFYASSPLAVHRLDADGRYIVPEDPTKVPETAELVRKARQAKPGDMRVFTLVDTYSMTVTLFEARRPPEALLICGSEGGMQRALGCSFEWTTQTFFKETVLRLETRVLDKMDRIRRVRLGIRRTEKGAVAEQGDASVGMVIVLTIAVAPALQVSLGTSRGRIASDMAQEEKGNPRTAPTGLVACTLYTLLIHNVKLPQGQESFEIKVEKGQDRAQATASASGSVHLAMVDGTRVVLDRNSTAVVHSPGRYTLLDTAARSCEHFHCITVHQTPKLMTARVTLVSIPPRSKDQRRFRNTSRGVRAVDSGDA</sequence>
<name>A0AAN7AHA3_9PEZI</name>